<evidence type="ECO:0000256" key="1">
    <source>
        <dbReference type="SAM" id="MobiDB-lite"/>
    </source>
</evidence>
<dbReference type="Proteomes" id="UP000593567">
    <property type="component" value="Unassembled WGS sequence"/>
</dbReference>
<comment type="caution">
    <text evidence="2">The sequence shown here is derived from an EMBL/GenBank/DDBJ whole genome shotgun (WGS) entry which is preliminary data.</text>
</comment>
<dbReference type="EMBL" id="VXIV02001744">
    <property type="protein sequence ID" value="KAF6030169.1"/>
    <property type="molecule type" value="Genomic_DNA"/>
</dbReference>
<proteinExistence type="predicted"/>
<feature type="region of interest" description="Disordered" evidence="1">
    <location>
        <begin position="142"/>
        <end position="161"/>
    </location>
</feature>
<evidence type="ECO:0000313" key="3">
    <source>
        <dbReference type="Proteomes" id="UP000593567"/>
    </source>
</evidence>
<dbReference type="AlphaFoldDB" id="A0A7J7JUW1"/>
<keyword evidence="3" id="KW-1185">Reference proteome</keyword>
<protein>
    <submittedName>
        <fullName evidence="2">Uncharacterized protein</fullName>
    </submittedName>
</protein>
<name>A0A7J7JUW1_BUGNE</name>
<evidence type="ECO:0000313" key="2">
    <source>
        <dbReference type="EMBL" id="KAF6030169.1"/>
    </source>
</evidence>
<accession>A0A7J7JUW1</accession>
<reference evidence="2" key="1">
    <citation type="submission" date="2020-06" db="EMBL/GenBank/DDBJ databases">
        <title>Draft genome of Bugula neritina, a colonial animal packing powerful symbionts and potential medicines.</title>
        <authorList>
            <person name="Rayko M."/>
        </authorList>
    </citation>
    <scope>NUCLEOTIDE SEQUENCE [LARGE SCALE GENOMIC DNA]</scope>
    <source>
        <strain evidence="2">Kwan_BN1</strain>
    </source>
</reference>
<sequence length="193" mass="21201">MNASVTKTLRSRVYCEMIAVLDGQHFEKALYCSCLMEKEDSTQPDVILARRSSDGYLTFDLKISHLIEQTLRRALNKPGFRKSTIKILEEGEEDPGIGSKAATAIIQSASSPPTPASSYSPKSLVPVKRTYSDSSLYTPCNNNSILPHSSSTQSSGITAKDREQFERSIANASLCPHDQIGRLARVQSKCMVV</sequence>
<feature type="compositionally biased region" description="Polar residues" evidence="1">
    <location>
        <begin position="142"/>
        <end position="157"/>
    </location>
</feature>
<organism evidence="2 3">
    <name type="scientific">Bugula neritina</name>
    <name type="common">Brown bryozoan</name>
    <name type="synonym">Sertularia neritina</name>
    <dbReference type="NCBI Taxonomy" id="10212"/>
    <lineage>
        <taxon>Eukaryota</taxon>
        <taxon>Metazoa</taxon>
        <taxon>Spiralia</taxon>
        <taxon>Lophotrochozoa</taxon>
        <taxon>Bryozoa</taxon>
        <taxon>Gymnolaemata</taxon>
        <taxon>Cheilostomatida</taxon>
        <taxon>Flustrina</taxon>
        <taxon>Buguloidea</taxon>
        <taxon>Bugulidae</taxon>
        <taxon>Bugula</taxon>
    </lineage>
</organism>
<gene>
    <name evidence="2" type="ORF">EB796_011522</name>
</gene>